<accession>A0ABY6GUV4</accession>
<keyword evidence="1" id="KW-0472">Membrane</keyword>
<keyword evidence="1" id="KW-1133">Transmembrane helix</keyword>
<proteinExistence type="predicted"/>
<dbReference type="Pfam" id="PF07254">
    <property type="entry name" value="Cpta_toxin"/>
    <property type="match status" value="1"/>
</dbReference>
<dbReference type="RefSeq" id="WP_262598842.1">
    <property type="nucleotide sequence ID" value="NZ_CP103300.1"/>
</dbReference>
<evidence type="ECO:0008006" key="4">
    <source>
        <dbReference type="Google" id="ProtNLM"/>
    </source>
</evidence>
<sequence length="162" mass="18591">MVSEDDELIEIRLHRSRSMLVVGAGVHFLALLAPWFSSLPFFLQLVASSLVVVSVRSFYRRHIARTSPDSVLALRYRNDQWLLLTKSGWHRAWTTGALLVTPWLMAFCFRTEEKKSGLLRVGMGSYKVCLWSDSDKAASLHALRLRLLLSRHNRSGKSDRYE</sequence>
<keyword evidence="3" id="KW-1185">Reference proteome</keyword>
<keyword evidence="1" id="KW-0812">Transmembrane</keyword>
<evidence type="ECO:0000313" key="3">
    <source>
        <dbReference type="Proteomes" id="UP001163255"/>
    </source>
</evidence>
<organism evidence="2 3">
    <name type="scientific">Endozoicomonas euniceicola</name>
    <dbReference type="NCBI Taxonomy" id="1234143"/>
    <lineage>
        <taxon>Bacteria</taxon>
        <taxon>Pseudomonadati</taxon>
        <taxon>Pseudomonadota</taxon>
        <taxon>Gammaproteobacteria</taxon>
        <taxon>Oceanospirillales</taxon>
        <taxon>Endozoicomonadaceae</taxon>
        <taxon>Endozoicomonas</taxon>
    </lineage>
</organism>
<dbReference type="InterPro" id="IPR009883">
    <property type="entry name" value="YgfX"/>
</dbReference>
<name>A0ABY6GUV4_9GAMM</name>
<evidence type="ECO:0000256" key="1">
    <source>
        <dbReference type="SAM" id="Phobius"/>
    </source>
</evidence>
<dbReference type="EMBL" id="CP103300">
    <property type="protein sequence ID" value="UYM16548.1"/>
    <property type="molecule type" value="Genomic_DNA"/>
</dbReference>
<feature type="transmembrane region" description="Helical" evidence="1">
    <location>
        <begin position="18"/>
        <end position="35"/>
    </location>
</feature>
<protein>
    <recommendedName>
        <fullName evidence="4">Toxin CptA</fullName>
    </recommendedName>
</protein>
<reference evidence="2" key="1">
    <citation type="submission" date="2022-10" db="EMBL/GenBank/DDBJ databases">
        <title>Completed Genome Sequence of two octocoral isolated bacterium, Endozoicomonas euniceicola EF212T and Endozoicomonas gorgoniicola PS125T.</title>
        <authorList>
            <person name="Chiou Y.-J."/>
            <person name="Chen Y.-H."/>
        </authorList>
    </citation>
    <scope>NUCLEOTIDE SEQUENCE</scope>
    <source>
        <strain evidence="2">EF212</strain>
    </source>
</reference>
<dbReference type="Proteomes" id="UP001163255">
    <property type="component" value="Chromosome"/>
</dbReference>
<evidence type="ECO:0000313" key="2">
    <source>
        <dbReference type="EMBL" id="UYM16548.1"/>
    </source>
</evidence>
<gene>
    <name evidence="2" type="ORF">NX720_01015</name>
</gene>